<feature type="transmembrane region" description="Helical" evidence="11">
    <location>
        <begin position="6"/>
        <end position="24"/>
    </location>
</feature>
<feature type="domain" description="PDZ" evidence="12">
    <location>
        <begin position="224"/>
        <end position="279"/>
    </location>
</feature>
<dbReference type="PANTHER" id="PTHR42837:SF2">
    <property type="entry name" value="MEMBRANE METALLOPROTEASE ARASP2, CHLOROPLASTIC-RELATED"/>
    <property type="match status" value="1"/>
</dbReference>
<comment type="caution">
    <text evidence="13">The sequence shown here is derived from an EMBL/GenBank/DDBJ whole genome shotgun (WGS) entry which is preliminary data.</text>
</comment>
<dbReference type="Gene3D" id="2.30.42.10">
    <property type="match status" value="1"/>
</dbReference>
<keyword evidence="7 11" id="KW-0862">Zinc</keyword>
<dbReference type="InterPro" id="IPR001478">
    <property type="entry name" value="PDZ"/>
</dbReference>
<keyword evidence="8 11" id="KW-1133">Transmembrane helix</keyword>
<organism evidence="13 14">
    <name type="scientific">Salinimicrobium flavum</name>
    <dbReference type="NCBI Taxonomy" id="1737065"/>
    <lineage>
        <taxon>Bacteria</taxon>
        <taxon>Pseudomonadati</taxon>
        <taxon>Bacteroidota</taxon>
        <taxon>Flavobacteriia</taxon>
        <taxon>Flavobacteriales</taxon>
        <taxon>Flavobacteriaceae</taxon>
        <taxon>Salinimicrobium</taxon>
    </lineage>
</organism>
<feature type="transmembrane region" description="Helical" evidence="11">
    <location>
        <begin position="382"/>
        <end position="415"/>
    </location>
</feature>
<reference evidence="14" key="1">
    <citation type="journal article" date="2019" name="Int. J. Syst. Evol. Microbiol.">
        <title>The Global Catalogue of Microorganisms (GCM) 10K type strain sequencing project: providing services to taxonomists for standard genome sequencing and annotation.</title>
        <authorList>
            <consortium name="The Broad Institute Genomics Platform"/>
            <consortium name="The Broad Institute Genome Sequencing Center for Infectious Disease"/>
            <person name="Wu L."/>
            <person name="Ma J."/>
        </authorList>
    </citation>
    <scope>NUCLEOTIDE SEQUENCE [LARGE SCALE GENOMIC DNA]</scope>
    <source>
        <strain evidence="14">KCTC 42585</strain>
    </source>
</reference>
<dbReference type="GO" id="GO:0008237">
    <property type="term" value="F:metallopeptidase activity"/>
    <property type="evidence" value="ECO:0007669"/>
    <property type="project" value="UniProtKB-KW"/>
</dbReference>
<feature type="transmembrane region" description="Helical" evidence="11">
    <location>
        <begin position="427"/>
        <end position="446"/>
    </location>
</feature>
<keyword evidence="4" id="KW-0645">Protease</keyword>
<dbReference type="InterPro" id="IPR036034">
    <property type="entry name" value="PDZ_sf"/>
</dbReference>
<dbReference type="EMBL" id="JBHULT010000006">
    <property type="protein sequence ID" value="MFD2517462.1"/>
    <property type="molecule type" value="Genomic_DNA"/>
</dbReference>
<evidence type="ECO:0000256" key="8">
    <source>
        <dbReference type="ARBA" id="ARBA00022989"/>
    </source>
</evidence>
<dbReference type="Proteomes" id="UP001597468">
    <property type="component" value="Unassembled WGS sequence"/>
</dbReference>
<evidence type="ECO:0000256" key="4">
    <source>
        <dbReference type="ARBA" id="ARBA00022670"/>
    </source>
</evidence>
<evidence type="ECO:0000256" key="3">
    <source>
        <dbReference type="ARBA" id="ARBA00007931"/>
    </source>
</evidence>
<dbReference type="InterPro" id="IPR041489">
    <property type="entry name" value="PDZ_6"/>
</dbReference>
<evidence type="ECO:0000256" key="5">
    <source>
        <dbReference type="ARBA" id="ARBA00022692"/>
    </source>
</evidence>
<evidence type="ECO:0000256" key="10">
    <source>
        <dbReference type="ARBA" id="ARBA00023136"/>
    </source>
</evidence>
<evidence type="ECO:0000256" key="7">
    <source>
        <dbReference type="ARBA" id="ARBA00022833"/>
    </source>
</evidence>
<evidence type="ECO:0000259" key="12">
    <source>
        <dbReference type="PROSITE" id="PS50106"/>
    </source>
</evidence>
<protein>
    <recommendedName>
        <fullName evidence="11">Zinc metalloprotease</fullName>
        <ecNumber evidence="11">3.4.24.-</ecNumber>
    </recommendedName>
</protein>
<keyword evidence="10 11" id="KW-0472">Membrane</keyword>
<dbReference type="PANTHER" id="PTHR42837">
    <property type="entry name" value="REGULATOR OF SIGMA-E PROTEASE RSEP"/>
    <property type="match status" value="1"/>
</dbReference>
<dbReference type="SMART" id="SM00228">
    <property type="entry name" value="PDZ"/>
    <property type="match status" value="1"/>
</dbReference>
<sequence>MDPFFIKALQLILSLSILIVLHELGHFIPAKMFGIKVEKFFLFFDVKFALFKKKIGDTVYGVGWLPLGGYVKIAGMIDESMDKEQMAQPPKPWEFRSKPAWQRLIVMVGGVTVNIVLGFVIYMMVVFVWGSPYITPQDMPNGFAVDDSFKEYGFRDGDKVLRVNGENLQNSIDINKYLFLRDVNNITVEHQDGTSETIAIPEDIGSEMFEQGVMQPFIPMTIPVLDSVVSGSPADLAGLRKGDRIISINDIEIGYWHQVTRKVDESEGRELTLVYSRDGELESVEMDQDKSEVLKNNLKTVSLTPDEEGNLGVYVDPKASIKISREHYSFSESIEKGFDLAYWTLHDYVAQFKYVFTKKGATQVGGFGAIGGLFPDAWNWQAFWMTTAFISIILAFMNILPIPALDGGHVVFLLYEMVTGRKPNEKFMEYAQLVGFVILIALVLFANGNDIYRWLFE</sequence>
<dbReference type="CDD" id="cd06163">
    <property type="entry name" value="S2P-M50_PDZ_RseP-like"/>
    <property type="match status" value="2"/>
</dbReference>
<comment type="similarity">
    <text evidence="3 11">Belongs to the peptidase M50B family.</text>
</comment>
<evidence type="ECO:0000256" key="2">
    <source>
        <dbReference type="ARBA" id="ARBA00004141"/>
    </source>
</evidence>
<keyword evidence="14" id="KW-1185">Reference proteome</keyword>
<dbReference type="InterPro" id="IPR008915">
    <property type="entry name" value="Peptidase_M50"/>
</dbReference>
<comment type="subcellular location">
    <subcellularLocation>
        <location evidence="2">Membrane</location>
        <topology evidence="2">Multi-pass membrane protein</topology>
    </subcellularLocation>
</comment>
<keyword evidence="5 11" id="KW-0812">Transmembrane</keyword>
<keyword evidence="11" id="KW-0479">Metal-binding</keyword>
<accession>A0ABW5IUW5</accession>
<evidence type="ECO:0000256" key="6">
    <source>
        <dbReference type="ARBA" id="ARBA00022801"/>
    </source>
</evidence>
<dbReference type="EC" id="3.4.24.-" evidence="11"/>
<dbReference type="RefSeq" id="WP_380749679.1">
    <property type="nucleotide sequence ID" value="NZ_JBHULT010000006.1"/>
</dbReference>
<evidence type="ECO:0000313" key="14">
    <source>
        <dbReference type="Proteomes" id="UP001597468"/>
    </source>
</evidence>
<keyword evidence="6 11" id="KW-0378">Hydrolase</keyword>
<evidence type="ECO:0000313" key="13">
    <source>
        <dbReference type="EMBL" id="MFD2517462.1"/>
    </source>
</evidence>
<evidence type="ECO:0000256" key="1">
    <source>
        <dbReference type="ARBA" id="ARBA00001947"/>
    </source>
</evidence>
<dbReference type="Pfam" id="PF02163">
    <property type="entry name" value="Peptidase_M50"/>
    <property type="match status" value="1"/>
</dbReference>
<feature type="transmembrane region" description="Helical" evidence="11">
    <location>
        <begin position="104"/>
        <end position="129"/>
    </location>
</feature>
<comment type="cofactor">
    <cofactor evidence="1 11">
        <name>Zn(2+)</name>
        <dbReference type="ChEBI" id="CHEBI:29105"/>
    </cofactor>
</comment>
<dbReference type="InterPro" id="IPR004387">
    <property type="entry name" value="Pept_M50_Zn"/>
</dbReference>
<dbReference type="SUPFAM" id="SSF50156">
    <property type="entry name" value="PDZ domain-like"/>
    <property type="match status" value="2"/>
</dbReference>
<evidence type="ECO:0000256" key="9">
    <source>
        <dbReference type="ARBA" id="ARBA00023049"/>
    </source>
</evidence>
<dbReference type="NCBIfam" id="TIGR00054">
    <property type="entry name" value="RIP metalloprotease RseP"/>
    <property type="match status" value="1"/>
</dbReference>
<dbReference type="PROSITE" id="PS50106">
    <property type="entry name" value="PDZ"/>
    <property type="match status" value="1"/>
</dbReference>
<dbReference type="Pfam" id="PF17820">
    <property type="entry name" value="PDZ_6"/>
    <property type="match status" value="1"/>
</dbReference>
<gene>
    <name evidence="13" type="primary">rseP</name>
    <name evidence="13" type="ORF">ACFSTG_06110</name>
</gene>
<dbReference type="CDD" id="cd23081">
    <property type="entry name" value="cpPDZ_EcRseP-like"/>
    <property type="match status" value="1"/>
</dbReference>
<name>A0ABW5IUW5_9FLAO</name>
<evidence type="ECO:0000256" key="11">
    <source>
        <dbReference type="RuleBase" id="RU362031"/>
    </source>
</evidence>
<proteinExistence type="inferred from homology"/>
<keyword evidence="9 11" id="KW-0482">Metalloprotease</keyword>